<dbReference type="RefSeq" id="WP_268842409.1">
    <property type="nucleotide sequence ID" value="NZ_BKBO01000026.1"/>
</dbReference>
<evidence type="ECO:0000313" key="4">
    <source>
        <dbReference type="Proteomes" id="UP000886607"/>
    </source>
</evidence>
<organism evidence="2 3">
    <name type="scientific">Tetragenococcus koreensis</name>
    <dbReference type="NCBI Taxonomy" id="290335"/>
    <lineage>
        <taxon>Bacteria</taxon>
        <taxon>Bacillati</taxon>
        <taxon>Bacillota</taxon>
        <taxon>Bacilli</taxon>
        <taxon>Lactobacillales</taxon>
        <taxon>Enterococcaceae</taxon>
        <taxon>Tetragenococcus</taxon>
    </lineage>
</organism>
<evidence type="ECO:0000313" key="2">
    <source>
        <dbReference type="EMBL" id="GEQ54781.1"/>
    </source>
</evidence>
<dbReference type="Proteomes" id="UP000886597">
    <property type="component" value="Unassembled WGS sequence"/>
</dbReference>
<dbReference type="EMBL" id="BKBO01000026">
    <property type="protein sequence ID" value="GEQ49817.1"/>
    <property type="molecule type" value="Genomic_DNA"/>
</dbReference>
<accession>A0AAN4UCD5</accession>
<dbReference type="AlphaFoldDB" id="A0AAN4UCD5"/>
<gene>
    <name evidence="1" type="ORF">TK11N_16690</name>
    <name evidence="2" type="ORF">TK2N_16250</name>
</gene>
<reference evidence="2" key="1">
    <citation type="submission" date="2019-08" db="EMBL/GenBank/DDBJ databases">
        <authorList>
            <person name="Ishikawa M."/>
            <person name="Suzuki T."/>
            <person name="Matsutani M."/>
        </authorList>
    </citation>
    <scope>NUCLEOTIDE SEQUENCE</scope>
    <source>
        <strain evidence="2">7C1</strain>
        <strain evidence="1">8C4</strain>
    </source>
</reference>
<sequence>MIAFHYARVAPEPRAKAENGSERQASSWIGGGLLVDVEKLL</sequence>
<keyword evidence="4" id="KW-1185">Reference proteome</keyword>
<dbReference type="EMBL" id="BKBQ01000025">
    <property type="protein sequence ID" value="GEQ54781.1"/>
    <property type="molecule type" value="Genomic_DNA"/>
</dbReference>
<evidence type="ECO:0000313" key="3">
    <source>
        <dbReference type="Proteomes" id="UP000886597"/>
    </source>
</evidence>
<evidence type="ECO:0000313" key="1">
    <source>
        <dbReference type="EMBL" id="GEQ49817.1"/>
    </source>
</evidence>
<dbReference type="Proteomes" id="UP000886607">
    <property type="component" value="Unassembled WGS sequence"/>
</dbReference>
<reference evidence="2" key="2">
    <citation type="journal article" date="2020" name="Int. Dairy J.">
        <title>Lactic acid bacterial diversity in Brie cheese focusing on salt concentration and pH of isolation medium and characterisation of halophilic and alkaliphilic lactic acid bacterial isolates.</title>
        <authorList>
            <person name="Unno R."/>
            <person name="Matsutani M."/>
            <person name="Suzuki T."/>
            <person name="Kodama K."/>
            <person name="Matsushita H."/>
            <person name="Yamasato K."/>
            <person name="Koizumi Y."/>
            <person name="Ishikawa M."/>
        </authorList>
    </citation>
    <scope>NUCLEOTIDE SEQUENCE</scope>
    <source>
        <strain evidence="2">7C1</strain>
        <strain evidence="1">8C4</strain>
    </source>
</reference>
<proteinExistence type="predicted"/>
<protein>
    <submittedName>
        <fullName evidence="2">Uncharacterized protein</fullName>
    </submittedName>
</protein>
<comment type="caution">
    <text evidence="2">The sequence shown here is derived from an EMBL/GenBank/DDBJ whole genome shotgun (WGS) entry which is preliminary data.</text>
</comment>
<name>A0AAN4UCD5_9ENTE</name>